<dbReference type="InterPro" id="IPR015996">
    <property type="entry name" value="UCP028451"/>
</dbReference>
<sequence length="218" mass="25650">MNFNKLYTFLRELQKNNSKEWMDANRNYYYEVRDSYISWLDKMDIRLAEVDPNYTHTTGKQAINRINNNLLYHPNKPIYKDHFGAGLDQETKQNDFYIHLGTSESFIAGGFYKPKSSILKSIRQAIDYNGDEFLEIINKPSFEKLFGNLVDYGDSLKTSPKGYGQEHRYIKLLRKKTFAVQHNLTQKIVTAPDFEDKVIEIYKEMLPFRSYLNQAVSV</sequence>
<dbReference type="PANTHER" id="PTHR36452">
    <property type="entry name" value="CHROMOSOME 12, WHOLE GENOME SHOTGUN SEQUENCE"/>
    <property type="match status" value="1"/>
</dbReference>
<dbReference type="PIRSF" id="PIRSF028451">
    <property type="entry name" value="UCP028451"/>
    <property type="match status" value="1"/>
</dbReference>
<name>A0A4Q0P531_9FLAO</name>
<dbReference type="InterPro" id="IPR012808">
    <property type="entry name" value="CHP02453"/>
</dbReference>
<evidence type="ECO:0008006" key="3">
    <source>
        <dbReference type="Google" id="ProtNLM"/>
    </source>
</evidence>
<organism evidence="1 2">
    <name type="scientific">Leeuwenhoekiella aequorea</name>
    <dbReference type="NCBI Taxonomy" id="283736"/>
    <lineage>
        <taxon>Bacteria</taxon>
        <taxon>Pseudomonadati</taxon>
        <taxon>Bacteroidota</taxon>
        <taxon>Flavobacteriia</taxon>
        <taxon>Flavobacteriales</taxon>
        <taxon>Flavobacteriaceae</taxon>
        <taxon>Leeuwenhoekiella</taxon>
    </lineage>
</organism>
<reference evidence="1 2" key="1">
    <citation type="submission" date="2018-07" db="EMBL/GenBank/DDBJ databases">
        <title>Leeuwenhoekiella genomics.</title>
        <authorList>
            <person name="Tahon G."/>
            <person name="Willems A."/>
        </authorList>
    </citation>
    <scope>NUCLEOTIDE SEQUENCE [LARGE SCALE GENOMIC DNA]</scope>
    <source>
        <strain evidence="1 2">LMG 22550</strain>
    </source>
</reference>
<dbReference type="Pfam" id="PF09365">
    <property type="entry name" value="DUF2461"/>
    <property type="match status" value="1"/>
</dbReference>
<evidence type="ECO:0000313" key="1">
    <source>
        <dbReference type="EMBL" id="RXG21445.1"/>
    </source>
</evidence>
<proteinExistence type="predicted"/>
<protein>
    <recommendedName>
        <fullName evidence="3">TIGR02453 family protein</fullName>
    </recommendedName>
</protein>
<gene>
    <name evidence="1" type="ORF">DSM00_2292</name>
</gene>
<accession>A0A4Q0P531</accession>
<dbReference type="NCBIfam" id="TIGR02453">
    <property type="entry name" value="TIGR02453 family protein"/>
    <property type="match status" value="1"/>
</dbReference>
<dbReference type="AlphaFoldDB" id="A0A4Q0P531"/>
<dbReference type="Proteomes" id="UP000289238">
    <property type="component" value="Unassembled WGS sequence"/>
</dbReference>
<dbReference type="RefSeq" id="WP_128758121.1">
    <property type="nucleotide sequence ID" value="NZ_QOVM01000005.1"/>
</dbReference>
<keyword evidence="2" id="KW-1185">Reference proteome</keyword>
<evidence type="ECO:0000313" key="2">
    <source>
        <dbReference type="Proteomes" id="UP000289238"/>
    </source>
</evidence>
<dbReference type="EMBL" id="QOVM01000005">
    <property type="protein sequence ID" value="RXG21445.1"/>
    <property type="molecule type" value="Genomic_DNA"/>
</dbReference>
<dbReference type="PANTHER" id="PTHR36452:SF1">
    <property type="entry name" value="DUF2461 DOMAIN-CONTAINING PROTEIN"/>
    <property type="match status" value="1"/>
</dbReference>
<comment type="caution">
    <text evidence="1">The sequence shown here is derived from an EMBL/GenBank/DDBJ whole genome shotgun (WGS) entry which is preliminary data.</text>
</comment>
<dbReference type="OrthoDB" id="9794241at2"/>